<name>A0A372MIK1_9SPIR</name>
<dbReference type="GO" id="GO:0045892">
    <property type="term" value="P:negative regulation of DNA-templated transcription"/>
    <property type="evidence" value="ECO:0007669"/>
    <property type="project" value="UniProtKB-ARBA"/>
</dbReference>
<dbReference type="CDD" id="cd10148">
    <property type="entry name" value="CsoR-like_DUF156"/>
    <property type="match status" value="1"/>
</dbReference>
<dbReference type="GO" id="GO:0003677">
    <property type="term" value="F:DNA binding"/>
    <property type="evidence" value="ECO:0007669"/>
    <property type="project" value="InterPro"/>
</dbReference>
<dbReference type="OrthoDB" id="9811244at2"/>
<organism evidence="2 3">
    <name type="scientific">Sphaerochaeta halotolerans</name>
    <dbReference type="NCBI Taxonomy" id="2293840"/>
    <lineage>
        <taxon>Bacteria</taxon>
        <taxon>Pseudomonadati</taxon>
        <taxon>Spirochaetota</taxon>
        <taxon>Spirochaetia</taxon>
        <taxon>Spirochaetales</taxon>
        <taxon>Sphaerochaetaceae</taxon>
        <taxon>Sphaerochaeta</taxon>
    </lineage>
</organism>
<dbReference type="AlphaFoldDB" id="A0A372MIK1"/>
<dbReference type="PANTHER" id="PTHR33677">
    <property type="entry name" value="TRANSCRIPTIONAL REPRESSOR FRMR-RELATED"/>
    <property type="match status" value="1"/>
</dbReference>
<accession>A0A372MIK1</accession>
<keyword evidence="3" id="KW-1185">Reference proteome</keyword>
<reference evidence="3" key="1">
    <citation type="submission" date="2018-08" db="EMBL/GenBank/DDBJ databases">
        <authorList>
            <person name="Grouzdev D.S."/>
            <person name="Krutkina M.S."/>
        </authorList>
    </citation>
    <scope>NUCLEOTIDE SEQUENCE [LARGE SCALE GENOMIC DNA]</scope>
    <source>
        <strain evidence="3">4-11</strain>
    </source>
</reference>
<comment type="caution">
    <text evidence="2">The sequence shown here is derived from an EMBL/GenBank/DDBJ whole genome shotgun (WGS) entry which is preliminary data.</text>
</comment>
<comment type="similarity">
    <text evidence="1">Belongs to the FrmR/RcnR family.</text>
</comment>
<sequence>MIQEIKTKLDPRLARIEGQVKGIRNMVQEERYCVDILLQLSAVISALKKVEDMVMENHLNTCVADAMRSNEEAEQKQKINELMDVIAKFRRQ</sequence>
<dbReference type="GO" id="GO:0046872">
    <property type="term" value="F:metal ion binding"/>
    <property type="evidence" value="ECO:0007669"/>
    <property type="project" value="InterPro"/>
</dbReference>
<evidence type="ECO:0000313" key="2">
    <source>
        <dbReference type="EMBL" id="RFU95010.1"/>
    </source>
</evidence>
<dbReference type="Proteomes" id="UP000264002">
    <property type="component" value="Unassembled WGS sequence"/>
</dbReference>
<gene>
    <name evidence="2" type="ORF">DYP60_07250</name>
</gene>
<dbReference type="PANTHER" id="PTHR33677:SF3">
    <property type="entry name" value="COPPER-SENSING TRANSCRIPTIONAL REPRESSOR RICR"/>
    <property type="match status" value="1"/>
</dbReference>
<dbReference type="InterPro" id="IPR003735">
    <property type="entry name" value="Metal_Tscrpt_repr"/>
</dbReference>
<dbReference type="RefSeq" id="WP_117330258.1">
    <property type="nucleotide sequence ID" value="NZ_QUWK01000006.1"/>
</dbReference>
<dbReference type="Gene3D" id="1.20.58.1000">
    <property type="entry name" value="Metal-sensitive repressor, helix protomer"/>
    <property type="match status" value="1"/>
</dbReference>
<dbReference type="InterPro" id="IPR038390">
    <property type="entry name" value="Metal_Tscrpt_repr_sf"/>
</dbReference>
<dbReference type="Pfam" id="PF02583">
    <property type="entry name" value="Trns_repr_metal"/>
    <property type="match status" value="1"/>
</dbReference>
<evidence type="ECO:0000313" key="3">
    <source>
        <dbReference type="Proteomes" id="UP000264002"/>
    </source>
</evidence>
<protein>
    <submittedName>
        <fullName evidence="2">Transcriptional regulator</fullName>
    </submittedName>
</protein>
<reference evidence="2 3" key="2">
    <citation type="submission" date="2018-09" db="EMBL/GenBank/DDBJ databases">
        <title>Genome of Sphaerochaeta halotolerans strain 4-11.</title>
        <authorList>
            <person name="Nazina T.N."/>
            <person name="Sokolova D.S."/>
        </authorList>
    </citation>
    <scope>NUCLEOTIDE SEQUENCE [LARGE SCALE GENOMIC DNA]</scope>
    <source>
        <strain evidence="2 3">4-11</strain>
    </source>
</reference>
<evidence type="ECO:0000256" key="1">
    <source>
        <dbReference type="ARBA" id="ARBA00005260"/>
    </source>
</evidence>
<proteinExistence type="inferred from homology"/>
<dbReference type="EMBL" id="QUWK01000006">
    <property type="protein sequence ID" value="RFU95010.1"/>
    <property type="molecule type" value="Genomic_DNA"/>
</dbReference>